<dbReference type="EMBL" id="JAULSY010000087">
    <property type="protein sequence ID" value="KAK0666497.1"/>
    <property type="molecule type" value="Genomic_DNA"/>
</dbReference>
<reference evidence="1" key="1">
    <citation type="submission" date="2023-06" db="EMBL/GenBank/DDBJ databases">
        <title>Genome-scale phylogeny and comparative genomics of the fungal order Sordariales.</title>
        <authorList>
            <consortium name="Lawrence Berkeley National Laboratory"/>
            <person name="Hensen N."/>
            <person name="Bonometti L."/>
            <person name="Westerberg I."/>
            <person name="Brannstrom I.O."/>
            <person name="Guillou S."/>
            <person name="Cros-Aarteil S."/>
            <person name="Calhoun S."/>
            <person name="Haridas S."/>
            <person name="Kuo A."/>
            <person name="Mondo S."/>
            <person name="Pangilinan J."/>
            <person name="Riley R."/>
            <person name="Labutti K."/>
            <person name="Andreopoulos B."/>
            <person name="Lipzen A."/>
            <person name="Chen C."/>
            <person name="Yanf M."/>
            <person name="Daum C."/>
            <person name="Ng V."/>
            <person name="Clum A."/>
            <person name="Steindorff A."/>
            <person name="Ohm R."/>
            <person name="Martin F."/>
            <person name="Silar P."/>
            <person name="Natvig D."/>
            <person name="Lalanne C."/>
            <person name="Gautier V."/>
            <person name="Ament-Velasquez S.L."/>
            <person name="Kruys A."/>
            <person name="Hutchinson M.I."/>
            <person name="Powell A.J."/>
            <person name="Barry K."/>
            <person name="Miller A.N."/>
            <person name="Grigoriev I.V."/>
            <person name="Debuchy R."/>
            <person name="Gladieux P."/>
            <person name="Thoren M.H."/>
            <person name="Johannesson H."/>
        </authorList>
    </citation>
    <scope>NUCLEOTIDE SEQUENCE</scope>
    <source>
        <strain evidence="1">CBS 307.81</strain>
    </source>
</reference>
<proteinExistence type="predicted"/>
<name>A0AA40D853_9PEZI</name>
<evidence type="ECO:0000313" key="2">
    <source>
        <dbReference type="Proteomes" id="UP001174997"/>
    </source>
</evidence>
<protein>
    <submittedName>
        <fullName evidence="1">Uncharacterized protein</fullName>
    </submittedName>
</protein>
<dbReference type="Proteomes" id="UP001174997">
    <property type="component" value="Unassembled WGS sequence"/>
</dbReference>
<sequence length="151" mass="17058">MTLLSSSYHFLLRQEVRNCDLNHKRPFCLFGDEVQPIFQGTVKSALSGSRESSHLKDGEMEKYGYEASTKSIASYIRLLPFELHEAVYDAIHGGKGAGSESRGSANLSLYLYEAVLEAALWDRFSAALHDDETDLLLDYVRDQTINVHKRQ</sequence>
<comment type="caution">
    <text evidence="1">The sequence shown here is derived from an EMBL/GenBank/DDBJ whole genome shotgun (WGS) entry which is preliminary data.</text>
</comment>
<organism evidence="1 2">
    <name type="scientific">Cercophora samala</name>
    <dbReference type="NCBI Taxonomy" id="330535"/>
    <lineage>
        <taxon>Eukaryota</taxon>
        <taxon>Fungi</taxon>
        <taxon>Dikarya</taxon>
        <taxon>Ascomycota</taxon>
        <taxon>Pezizomycotina</taxon>
        <taxon>Sordariomycetes</taxon>
        <taxon>Sordariomycetidae</taxon>
        <taxon>Sordariales</taxon>
        <taxon>Lasiosphaeriaceae</taxon>
        <taxon>Cercophora</taxon>
    </lineage>
</organism>
<dbReference type="AlphaFoldDB" id="A0AA40D853"/>
<evidence type="ECO:0000313" key="1">
    <source>
        <dbReference type="EMBL" id="KAK0666497.1"/>
    </source>
</evidence>
<accession>A0AA40D853</accession>
<keyword evidence="2" id="KW-1185">Reference proteome</keyword>
<gene>
    <name evidence="1" type="ORF">QBC41DRAFT_305212</name>
</gene>